<evidence type="ECO:0000259" key="3">
    <source>
        <dbReference type="PROSITE" id="PS51462"/>
    </source>
</evidence>
<evidence type="ECO:0000313" key="5">
    <source>
        <dbReference type="Proteomes" id="UP000022910"/>
    </source>
</evidence>
<accession>A0A015JPH4</accession>
<dbReference type="AlphaFoldDB" id="A0A015JPH4"/>
<dbReference type="SUPFAM" id="SSF55811">
    <property type="entry name" value="Nudix"/>
    <property type="match status" value="1"/>
</dbReference>
<dbReference type="Proteomes" id="UP000022910">
    <property type="component" value="Unassembled WGS sequence"/>
</dbReference>
<comment type="caution">
    <text evidence="4">The sequence shown here is derived from an EMBL/GenBank/DDBJ whole genome shotgun (WGS) entry which is preliminary data.</text>
</comment>
<evidence type="ECO:0000256" key="2">
    <source>
        <dbReference type="RuleBase" id="RU003814"/>
    </source>
</evidence>
<dbReference type="PROSITE" id="PS51462">
    <property type="entry name" value="NUDIX"/>
    <property type="match status" value="1"/>
</dbReference>
<dbReference type="GO" id="GO:0019509">
    <property type="term" value="P:L-methionine salvage from methylthioadenosine"/>
    <property type="evidence" value="ECO:0007669"/>
    <property type="project" value="TreeGrafter"/>
</dbReference>
<dbReference type="InterPro" id="IPR015797">
    <property type="entry name" value="NUDIX_hydrolase-like_dom_sf"/>
</dbReference>
<dbReference type="OMA" id="NTYFEWV"/>
<dbReference type="SMR" id="A0A015JPH4"/>
<gene>
    <name evidence="4" type="ORF">RirG_212240</name>
</gene>
<dbReference type="InterPro" id="IPR000086">
    <property type="entry name" value="NUDIX_hydrolase_dom"/>
</dbReference>
<evidence type="ECO:0000256" key="1">
    <source>
        <dbReference type="ARBA" id="ARBA00007251"/>
    </source>
</evidence>
<evidence type="ECO:0000313" key="4">
    <source>
        <dbReference type="EMBL" id="EXX56884.1"/>
    </source>
</evidence>
<comment type="similarity">
    <text evidence="1 2">Belongs to the eIF-2B alpha/beta/delta subunits family.</text>
</comment>
<keyword evidence="5" id="KW-1185">Reference proteome</keyword>
<dbReference type="PANTHER" id="PTHR43475:SF3">
    <property type="entry name" value="TRANSLATION INITIATION FACTOR EIF-2B SUBUNIT FAMILY PROTEIN (AFU_ORTHOLOGUE AFUA_2G14290)"/>
    <property type="match status" value="1"/>
</dbReference>
<name>A0A015JPH4_RHIIW</name>
<dbReference type="STRING" id="1432141.A0A015JPH4"/>
<dbReference type="SUPFAM" id="SSF100950">
    <property type="entry name" value="NagB/RpiA/CoA transferase-like"/>
    <property type="match status" value="1"/>
</dbReference>
<organism evidence="4 5">
    <name type="scientific">Rhizophagus irregularis (strain DAOM 197198w)</name>
    <name type="common">Glomus intraradices</name>
    <dbReference type="NCBI Taxonomy" id="1432141"/>
    <lineage>
        <taxon>Eukaryota</taxon>
        <taxon>Fungi</taxon>
        <taxon>Fungi incertae sedis</taxon>
        <taxon>Mucoromycota</taxon>
        <taxon>Glomeromycotina</taxon>
        <taxon>Glomeromycetes</taxon>
        <taxon>Glomerales</taxon>
        <taxon>Glomeraceae</taxon>
        <taxon>Rhizophagus</taxon>
    </lineage>
</organism>
<sequence length="524" mass="60859">MKERHVVTSFLVYTEGIEENSQGDNILLLKRSDKVRTYKNHWAGISGGIEENDSSPLERALKEIQEETSLSHTDITLIRSGKLLTILGKNEQTIWKVYPFLFHINTTILINKIQINWEHQTYEWIKPTELNNYECVPNLLETLYRVYLPTHVHKGLNDMFKDRNSGAQELSKKSLDILKETIINKEFRKISKNSKELWKNLLNVGWYLKEIRPNMKASISFGITNVLKKSKEILQDKEGIDIEEYENNIINIIEQMKTSYKENDKKIKENFLKALFPSLNEEKSKQEEDIHIMTMSYSSTIYSSICSLIQKFINYLTKEEEKEEKDISTLKITIMESRPLNEGATLAQKLSTWLTSTSSSSSTNSKIYNKIIIQVITDASCNYFMPTVTHVLIGADHISGNNGDIINKIGSMSLILSAKHFNKSVYIITTSNKISSPFEEKIEENESKELTKSYGNEWINNIKGKNVLIRNIYFEKVETKFIDGYIMEINEEENKSIINTNKIKELWNQRKEDERIFEELEVNN</sequence>
<dbReference type="Pfam" id="PF01008">
    <property type="entry name" value="IF-2B"/>
    <property type="match status" value="1"/>
</dbReference>
<dbReference type="HOGENOM" id="CLU_021101_1_0_1"/>
<proteinExistence type="inferred from homology"/>
<dbReference type="Gene3D" id="3.40.50.10470">
    <property type="entry name" value="Translation initiation factor eif-2b, domain 2"/>
    <property type="match status" value="1"/>
</dbReference>
<dbReference type="GO" id="GO:0046523">
    <property type="term" value="F:S-methyl-5-thioribose-1-phosphate isomerase activity"/>
    <property type="evidence" value="ECO:0007669"/>
    <property type="project" value="TreeGrafter"/>
</dbReference>
<dbReference type="Pfam" id="PF00293">
    <property type="entry name" value="NUDIX"/>
    <property type="match status" value="1"/>
</dbReference>
<dbReference type="InterPro" id="IPR042529">
    <property type="entry name" value="IF_2B-like_C"/>
</dbReference>
<feature type="domain" description="Nudix hydrolase" evidence="3">
    <location>
        <begin position="3"/>
        <end position="148"/>
    </location>
</feature>
<dbReference type="InterPro" id="IPR037171">
    <property type="entry name" value="NagB/RpiA_transferase-like"/>
</dbReference>
<dbReference type="PANTHER" id="PTHR43475">
    <property type="entry name" value="METHYLTHIORIBOSE-1-PHOSPHATE ISOMERASE"/>
    <property type="match status" value="1"/>
</dbReference>
<dbReference type="OrthoDB" id="206213at2759"/>
<reference evidence="4 5" key="1">
    <citation type="submission" date="2014-02" db="EMBL/GenBank/DDBJ databases">
        <title>Single nucleus genome sequencing reveals high similarity among nuclei of an endomycorrhizal fungus.</title>
        <authorList>
            <person name="Lin K."/>
            <person name="Geurts R."/>
            <person name="Zhang Z."/>
            <person name="Limpens E."/>
            <person name="Saunders D.G."/>
            <person name="Mu D."/>
            <person name="Pang E."/>
            <person name="Cao H."/>
            <person name="Cha H."/>
            <person name="Lin T."/>
            <person name="Zhou Q."/>
            <person name="Shang Y."/>
            <person name="Li Y."/>
            <person name="Ivanov S."/>
            <person name="Sharma T."/>
            <person name="Velzen R.V."/>
            <person name="Ruijter N.D."/>
            <person name="Aanen D.K."/>
            <person name="Win J."/>
            <person name="Kamoun S."/>
            <person name="Bisseling T."/>
            <person name="Huang S."/>
        </authorList>
    </citation>
    <scope>NUCLEOTIDE SEQUENCE [LARGE SCALE GENOMIC DNA]</scope>
    <source>
        <strain evidence="5">DAOM197198w</strain>
    </source>
</reference>
<dbReference type="EMBL" id="JEMT01027499">
    <property type="protein sequence ID" value="EXX56884.1"/>
    <property type="molecule type" value="Genomic_DNA"/>
</dbReference>
<protein>
    <recommendedName>
        <fullName evidence="3">Nudix hydrolase domain-containing protein</fullName>
    </recommendedName>
</protein>
<dbReference type="Gene3D" id="3.90.79.10">
    <property type="entry name" value="Nucleoside Triphosphate Pyrophosphohydrolase"/>
    <property type="match status" value="1"/>
</dbReference>
<dbReference type="InterPro" id="IPR000649">
    <property type="entry name" value="IF-2B-related"/>
</dbReference>